<accession>A0A9P1H7H2</accession>
<evidence type="ECO:0000259" key="2">
    <source>
        <dbReference type="Pfam" id="PF00149"/>
    </source>
</evidence>
<feature type="region of interest" description="Disordered" evidence="1">
    <location>
        <begin position="1"/>
        <end position="22"/>
    </location>
</feature>
<comment type="caution">
    <text evidence="3">The sequence shown here is derived from an EMBL/GenBank/DDBJ whole genome shotgun (WGS) entry which is preliminary data.</text>
</comment>
<keyword evidence="4" id="KW-1185">Reference proteome</keyword>
<dbReference type="InterPro" id="IPR051693">
    <property type="entry name" value="UPF0046_metallophosphoest"/>
</dbReference>
<dbReference type="GO" id="GO:0016787">
    <property type="term" value="F:hydrolase activity"/>
    <property type="evidence" value="ECO:0007669"/>
    <property type="project" value="InterPro"/>
</dbReference>
<dbReference type="EMBL" id="CALLCH030000017">
    <property type="protein sequence ID" value="CAI4218269.1"/>
    <property type="molecule type" value="Genomic_DNA"/>
</dbReference>
<sequence length="375" mass="41335">MDPIPAPVSHTQGTLPGPTIQPRNPIFPYTLYGHTATRSPFHLPLPAVDVLIHCGDLTKRSSAEEYRSTMAAIRQVQAPVKIIIAGNHDLSLHQQFVKDNMNENVSKSQRALAFHAEAKHIVAGSKDVTYLEEGTHEVSLPNGARLRLYTSPWTPSYGGWAFQYEGSHNFSIPAGIDVAVTHGPPLGIQDSASNGDYAGCPMLFNSIQKARPRIHCFGHIHEAWGGYYAHWASPEGTPWQQATGSGRSPGGSHPSYTSGTYNDLHFDYDDSNSDVSMPDAPPRTLEALDQARSRAVETVDSLRLLDKDSDKEMAHKRERYARHSAEGCCRVDVSPEGDAPVERGKQTLFLNAAILDRRYKIAHFPWLVEIDLPIA</sequence>
<dbReference type="InterPro" id="IPR029052">
    <property type="entry name" value="Metallo-depent_PP-like"/>
</dbReference>
<name>A0A9P1H7H2_9PEZI</name>
<dbReference type="AlphaFoldDB" id="A0A9P1H7H2"/>
<reference evidence="3" key="1">
    <citation type="submission" date="2022-11" db="EMBL/GenBank/DDBJ databases">
        <authorList>
            <person name="Scott C."/>
            <person name="Bruce N."/>
        </authorList>
    </citation>
    <scope>NUCLEOTIDE SEQUENCE</scope>
</reference>
<dbReference type="InterPro" id="IPR004843">
    <property type="entry name" value="Calcineurin-like_PHP"/>
</dbReference>
<dbReference type="Proteomes" id="UP000838763">
    <property type="component" value="Unassembled WGS sequence"/>
</dbReference>
<dbReference type="PANTHER" id="PTHR12905">
    <property type="entry name" value="METALLOPHOSPHOESTERASE"/>
    <property type="match status" value="1"/>
</dbReference>
<dbReference type="Pfam" id="PF00149">
    <property type="entry name" value="Metallophos"/>
    <property type="match status" value="1"/>
</dbReference>
<proteinExistence type="predicted"/>
<protein>
    <recommendedName>
        <fullName evidence="2">Calcineurin-like phosphoesterase domain-containing protein</fullName>
    </recommendedName>
</protein>
<dbReference type="OrthoDB" id="630188at2759"/>
<evidence type="ECO:0000256" key="1">
    <source>
        <dbReference type="SAM" id="MobiDB-lite"/>
    </source>
</evidence>
<dbReference type="PANTHER" id="PTHR12905:SF0">
    <property type="entry name" value="CALCINEURIN-LIKE PHOSPHOESTERASE DOMAIN-CONTAINING PROTEIN"/>
    <property type="match status" value="1"/>
</dbReference>
<feature type="domain" description="Calcineurin-like phosphoesterase" evidence="2">
    <location>
        <begin position="46"/>
        <end position="222"/>
    </location>
</feature>
<organism evidence="3 4">
    <name type="scientific">Parascedosporium putredinis</name>
    <dbReference type="NCBI Taxonomy" id="1442378"/>
    <lineage>
        <taxon>Eukaryota</taxon>
        <taxon>Fungi</taxon>
        <taxon>Dikarya</taxon>
        <taxon>Ascomycota</taxon>
        <taxon>Pezizomycotina</taxon>
        <taxon>Sordariomycetes</taxon>
        <taxon>Hypocreomycetidae</taxon>
        <taxon>Microascales</taxon>
        <taxon>Microascaceae</taxon>
        <taxon>Parascedosporium</taxon>
    </lineage>
</organism>
<evidence type="ECO:0000313" key="4">
    <source>
        <dbReference type="Proteomes" id="UP000838763"/>
    </source>
</evidence>
<dbReference type="CDD" id="cd07379">
    <property type="entry name" value="MPP_239FB"/>
    <property type="match status" value="1"/>
</dbReference>
<evidence type="ECO:0000313" key="3">
    <source>
        <dbReference type="EMBL" id="CAI4218269.1"/>
    </source>
</evidence>
<gene>
    <name evidence="3" type="ORF">PPNO1_LOCUS7862</name>
</gene>
<dbReference type="SUPFAM" id="SSF56300">
    <property type="entry name" value="Metallo-dependent phosphatases"/>
    <property type="match status" value="1"/>
</dbReference>
<dbReference type="Gene3D" id="3.60.21.10">
    <property type="match status" value="1"/>
</dbReference>